<accession>A0ABT8ET05</accession>
<sequence>MPEIMSSARRLRGLVALPAAALVVSALTVAGPAAAPAAAEPGCLSEAVTGQTLPGLLGSTCDDEVPPVMDPNVVVTPTLRTTQGWVSSKQVTFAFTGRFTDADPDPLGFQCQFYATSSAPSAWTSCGTQDPVTKLWTKSYPELDETDALPYTFRVRAIDAGDAGRNPTSFCGLGCRTAETDLEDVSAPVTVQVRVDTIAPNGSARINGLADEENPEWPMVTDRTVQVVLGAGGSQDRSPVDFDCTLSGRPVPCTTGTTDLTQLPPGDQRFEAVARDAAGNVDPTPAVVRFSVPRNLTAGKKKGWKVVRQGGYFGGDFLQTTKVGAVVTAPGSNVRELRLIAPRGPKLGKVQVKIGQSIWRTVNLKGPRYERFHVYQVRDQFDPLVSGRIQVRAKKIGRGDSVRIDAVLAH</sequence>
<dbReference type="RefSeq" id="WP_300960049.1">
    <property type="nucleotide sequence ID" value="NZ_JAUHJR010000002.1"/>
</dbReference>
<organism evidence="2 3">
    <name type="scientific">Nocardioides abyssi</name>
    <dbReference type="NCBI Taxonomy" id="3058370"/>
    <lineage>
        <taxon>Bacteria</taxon>
        <taxon>Bacillati</taxon>
        <taxon>Actinomycetota</taxon>
        <taxon>Actinomycetes</taxon>
        <taxon>Propionibacteriales</taxon>
        <taxon>Nocardioidaceae</taxon>
        <taxon>Nocardioides</taxon>
    </lineage>
</organism>
<evidence type="ECO:0000256" key="1">
    <source>
        <dbReference type="SAM" id="SignalP"/>
    </source>
</evidence>
<reference evidence="2" key="1">
    <citation type="submission" date="2023-06" db="EMBL/GenBank/DDBJ databases">
        <title>Draft genome sequence of Nocardioides sp. SOB72.</title>
        <authorList>
            <person name="Zhang G."/>
        </authorList>
    </citation>
    <scope>NUCLEOTIDE SEQUENCE</scope>
    <source>
        <strain evidence="2">SOB72</strain>
    </source>
</reference>
<comment type="caution">
    <text evidence="2">The sequence shown here is derived from an EMBL/GenBank/DDBJ whole genome shotgun (WGS) entry which is preliminary data.</text>
</comment>
<feature type="signal peptide" evidence="1">
    <location>
        <begin position="1"/>
        <end position="21"/>
    </location>
</feature>
<proteinExistence type="predicted"/>
<keyword evidence="3" id="KW-1185">Reference proteome</keyword>
<feature type="chain" id="PRO_5046902933" description="Ig-like domain-containing protein" evidence="1">
    <location>
        <begin position="22"/>
        <end position="410"/>
    </location>
</feature>
<gene>
    <name evidence="2" type="ORF">QWY29_07200</name>
</gene>
<dbReference type="Proteomes" id="UP001168537">
    <property type="component" value="Unassembled WGS sequence"/>
</dbReference>
<evidence type="ECO:0000313" key="2">
    <source>
        <dbReference type="EMBL" id="MDN4161141.1"/>
    </source>
</evidence>
<evidence type="ECO:0000313" key="3">
    <source>
        <dbReference type="Proteomes" id="UP001168537"/>
    </source>
</evidence>
<keyword evidence="1" id="KW-0732">Signal</keyword>
<protein>
    <recommendedName>
        <fullName evidence="4">Ig-like domain-containing protein</fullName>
    </recommendedName>
</protein>
<dbReference type="EMBL" id="JAUHJR010000002">
    <property type="protein sequence ID" value="MDN4161141.1"/>
    <property type="molecule type" value="Genomic_DNA"/>
</dbReference>
<evidence type="ECO:0008006" key="4">
    <source>
        <dbReference type="Google" id="ProtNLM"/>
    </source>
</evidence>
<name>A0ABT8ET05_9ACTN</name>